<dbReference type="Proteomes" id="UP000050491">
    <property type="component" value="Unassembled WGS sequence"/>
</dbReference>
<keyword evidence="1" id="KW-0732">Signal</keyword>
<organism evidence="3 5">
    <name type="scientific">Vibrio metoecus</name>
    <dbReference type="NCBI Taxonomy" id="1481663"/>
    <lineage>
        <taxon>Bacteria</taxon>
        <taxon>Pseudomonadati</taxon>
        <taxon>Pseudomonadota</taxon>
        <taxon>Gammaproteobacteria</taxon>
        <taxon>Vibrionales</taxon>
        <taxon>Vibrionaceae</taxon>
        <taxon>Vibrio</taxon>
    </lineage>
</organism>
<evidence type="ECO:0000256" key="1">
    <source>
        <dbReference type="SAM" id="SignalP"/>
    </source>
</evidence>
<feature type="signal peptide" evidence="1">
    <location>
        <begin position="1"/>
        <end position="21"/>
    </location>
</feature>
<dbReference type="AlphaFoldDB" id="A0A067BGT5"/>
<dbReference type="EMBL" id="JJMN01000064">
    <property type="protein sequence ID" value="KDO13661.1"/>
    <property type="molecule type" value="Genomic_DNA"/>
</dbReference>
<keyword evidence="4" id="KW-1185">Reference proteome</keyword>
<feature type="chain" id="PRO_5009741256" evidence="1">
    <location>
        <begin position="22"/>
        <end position="224"/>
    </location>
</feature>
<reference evidence="3 5" key="2">
    <citation type="journal article" date="2015" name="Genome Biol. Evol.">
        <title>The Dynamics of Genetic Interactions between Vibrio metoecus and Vibrio cholerae, Two Close Relatives Co-Occurring in the Environment.</title>
        <authorList>
            <person name="Orata F.D."/>
            <person name="Kirchberger P.C."/>
            <person name="Meheust R."/>
            <person name="Barlow E.J."/>
            <person name="Tarr C.L."/>
            <person name="Boucher Y."/>
        </authorList>
    </citation>
    <scope>NUCLEOTIDE SEQUENCE [LARGE SCALE GENOMIC DNA]</scope>
    <source>
        <strain evidence="3 5">YB5B04</strain>
    </source>
</reference>
<dbReference type="EMBL" id="LBGP01000007">
    <property type="protein sequence ID" value="KQB03349.1"/>
    <property type="molecule type" value="Genomic_DNA"/>
</dbReference>
<dbReference type="OrthoDB" id="5901959at2"/>
<sequence>MKWIFTFVISILFTASSTVLSANTTPGSRADLTQFDQPLLLGDWYLLNPNPEQSSENFRVIKLSLASDYQFSIDIQKKDYSVDHWNGDYSADEKTIILGLDSSDPQVYQYENNHHLLTLNGVTFTKGLPNTLAGNWSSNEIEGMEQGVDHSLIQLTLQPDFVFSFHIVNPNGHEATHRGVYYTEGNRLVLLYSEGEHDTRYVLDQDQLTLEIDDGMTVVMNRVQ</sequence>
<dbReference type="GeneID" id="94013790"/>
<proteinExistence type="predicted"/>
<evidence type="ECO:0000313" key="3">
    <source>
        <dbReference type="EMBL" id="KQB03349.1"/>
    </source>
</evidence>
<dbReference type="PATRIC" id="fig|1481663.10.peg.3164"/>
<evidence type="ECO:0000313" key="2">
    <source>
        <dbReference type="EMBL" id="KDO13661.1"/>
    </source>
</evidence>
<dbReference type="RefSeq" id="WP_000871127.1">
    <property type="nucleotide sequence ID" value="NZ_ACZT01000023.1"/>
</dbReference>
<name>A0A067BGT5_VIBMT</name>
<evidence type="ECO:0000313" key="4">
    <source>
        <dbReference type="Proteomes" id="UP000027331"/>
    </source>
</evidence>
<dbReference type="Proteomes" id="UP000027331">
    <property type="component" value="Unassembled WGS sequence"/>
</dbReference>
<accession>A0A067BGT5</accession>
<protein>
    <submittedName>
        <fullName evidence="3">WD40 repeat protein</fullName>
    </submittedName>
</protein>
<evidence type="ECO:0000313" key="5">
    <source>
        <dbReference type="Proteomes" id="UP000050491"/>
    </source>
</evidence>
<reference evidence="2 4" key="1">
    <citation type="submission" date="2014-04" db="EMBL/GenBank/DDBJ databases">
        <title>Vibrio metecus sp. nov., a close relative of Vibrio cholerae isolated from coastal brackish ponds and clinical specimens.</title>
        <authorList>
            <person name="Kirchberger P.C."/>
            <person name="Turnsek M."/>
            <person name="Hunt D.E."/>
            <person name="Haley B.J."/>
            <person name="Colwell R."/>
            <person name="Polz M.F."/>
            <person name="Tarr C.L."/>
            <person name="Boucher Y."/>
        </authorList>
    </citation>
    <scope>NUCLEOTIDE SEQUENCE [LARGE SCALE GENOMIC DNA]</scope>
    <source>
        <strain evidence="2">OP3H</strain>
        <strain evidence="4">PPCK-2014</strain>
    </source>
</reference>
<comment type="caution">
    <text evidence="3">The sequence shown here is derived from an EMBL/GenBank/DDBJ whole genome shotgun (WGS) entry which is preliminary data.</text>
</comment>
<gene>
    <name evidence="2" type="ORF">DP83_11145</name>
    <name evidence="3" type="ORF">XV92_04570</name>
</gene>